<keyword evidence="3" id="KW-1185">Reference proteome</keyword>
<dbReference type="RefSeq" id="WP_112224892.1">
    <property type="nucleotide sequence ID" value="NZ_QLZR01000010.1"/>
</dbReference>
<feature type="domain" description="TraG P-loop" evidence="1">
    <location>
        <begin position="245"/>
        <end position="593"/>
    </location>
</feature>
<dbReference type="EMBL" id="QLZR01000010">
    <property type="protein sequence ID" value="RAZ73495.1"/>
    <property type="molecule type" value="Genomic_DNA"/>
</dbReference>
<organism evidence="2 3">
    <name type="scientific">Planococcus halotolerans</name>
    <dbReference type="NCBI Taxonomy" id="2233542"/>
    <lineage>
        <taxon>Bacteria</taxon>
        <taxon>Bacillati</taxon>
        <taxon>Bacillota</taxon>
        <taxon>Bacilli</taxon>
        <taxon>Bacillales</taxon>
        <taxon>Caryophanaceae</taxon>
        <taxon>Planococcus</taxon>
    </lineage>
</organism>
<dbReference type="AlphaFoldDB" id="A0A365KK59"/>
<evidence type="ECO:0000313" key="3">
    <source>
        <dbReference type="Proteomes" id="UP000251002"/>
    </source>
</evidence>
<dbReference type="InterPro" id="IPR027417">
    <property type="entry name" value="P-loop_NTPase"/>
</dbReference>
<comment type="caution">
    <text evidence="2">The sequence shown here is derived from an EMBL/GenBank/DDBJ whole genome shotgun (WGS) entry which is preliminary data.</text>
</comment>
<dbReference type="SUPFAM" id="SSF52540">
    <property type="entry name" value="P-loop containing nucleoside triphosphate hydrolases"/>
    <property type="match status" value="1"/>
</dbReference>
<protein>
    <submittedName>
        <fullName evidence="2">TrsE</fullName>
    </submittedName>
</protein>
<dbReference type="PANTHER" id="PTHR30121:SF6">
    <property type="entry name" value="SLR6007 PROTEIN"/>
    <property type="match status" value="1"/>
</dbReference>
<name>A0A365KK59_9BACL</name>
<dbReference type="InterPro" id="IPR043964">
    <property type="entry name" value="P-loop_TraG"/>
</dbReference>
<evidence type="ECO:0000259" key="1">
    <source>
        <dbReference type="Pfam" id="PF19044"/>
    </source>
</evidence>
<evidence type="ECO:0000313" key="2">
    <source>
        <dbReference type="EMBL" id="RAZ73495.1"/>
    </source>
</evidence>
<dbReference type="Gene3D" id="3.40.50.300">
    <property type="entry name" value="P-loop containing nucleotide triphosphate hydrolases"/>
    <property type="match status" value="1"/>
</dbReference>
<dbReference type="Gene3D" id="1.10.8.730">
    <property type="match status" value="1"/>
</dbReference>
<sequence>MQWVTNLFRSKPKEETTFEETISGMNETLLTAIAPDNLTEYDSAVRIGSNYTRTLLIVDYDPIQDQNKIQQVTEIPENVSIVNYLQEYNMGEVRTQLVKSIKQNRMKMNTRFADEQTIIESEGQIESASEMLRNLSYRNDKIYLFHTLIHLVASSMDELDQLTTTVKSKFSKIGIIHNPTDRAVDAFRSFLPLNDNKVEELTYKMTNSEAISYFFPFHENEMFSQTGLIKGRNMTTGNVVIVDDTTLLNRHEFVIGISGIGKSTYLFANMTNKHMLGRKIITVDPKGEFGRNYKDLGGAWVKFQLKGGNRINPMDLPKISEKIQLEEKELGNILLTKISNLLVMFKLMYNSMNELQEDILSRYIQKVYEEKGIDETTDVNRLTAADYPVLEDLYNMIERDKKEDPPLYERIRDFHTTLETYVYGIYSELFNGATNVNIDNDLICYDLKEMSNNEKIQRILFYNILSHTTYEIMSGDREPSEIFIDEAHVIADPKVPKAMEFIYFMMKVLRSFNCGITTASQSVEDFLSARDENRNYGKAIITQSVQRLYLPMSEEELKYLEEELGNSFSKEERSTLILKDGKKKEQAGKGIFYTGSKKIKLEVQLNEVTEKLWFEQKSINDITI</sequence>
<dbReference type="Pfam" id="PF19044">
    <property type="entry name" value="P-loop_TraG"/>
    <property type="match status" value="1"/>
</dbReference>
<reference evidence="2 3" key="1">
    <citation type="submission" date="2018-06" db="EMBL/GenBank/DDBJ databases">
        <title>The draft genome sequences of strains SCU63 and S1.</title>
        <authorList>
            <person name="Gan L."/>
        </authorList>
    </citation>
    <scope>NUCLEOTIDE SEQUENCE [LARGE SCALE GENOMIC DNA]</scope>
    <source>
        <strain evidence="2 3">SCU63</strain>
    </source>
</reference>
<dbReference type="Proteomes" id="UP000251002">
    <property type="component" value="Unassembled WGS sequence"/>
</dbReference>
<proteinExistence type="predicted"/>
<gene>
    <name evidence="2" type="ORF">DP120_17345</name>
</gene>
<accession>A0A365KK59</accession>
<dbReference type="PANTHER" id="PTHR30121">
    <property type="entry name" value="UNCHARACTERIZED PROTEIN YJGR-RELATED"/>
    <property type="match status" value="1"/>
</dbReference>
<dbReference type="InterPro" id="IPR051162">
    <property type="entry name" value="T4SS_component"/>
</dbReference>
<dbReference type="CDD" id="cd01127">
    <property type="entry name" value="TrwB_TraG_TraD_VirD4"/>
    <property type="match status" value="1"/>
</dbReference>